<accession>A0A499V890</accession>
<proteinExistence type="predicted"/>
<sequence length="123" mass="14106">MGRPDSGGRPSGGRLIAEGEQVRAAAVRQRMENARLRHHEWIRVHGPDLPEAAGWSWTGEAYPALVEGRRHPWLRFRCPEYGAAWYAGDSPLGNRKRSDRRYCSPRCRTRVWRRRSRSAGVTV</sequence>
<dbReference type="Proteomes" id="UP000463951">
    <property type="component" value="Chromosome"/>
</dbReference>
<dbReference type="AlphaFoldDB" id="A0A499V890"/>
<reference evidence="1 2" key="1">
    <citation type="journal article" date="2020" name="Int. J. Syst. Evol. Microbiol.">
        <title>Reclassification of Streptomyces castelarensis and Streptomyces sporoclivatus as later heterotypic synonyms of Streptomyces antimycoticus.</title>
        <authorList>
            <person name="Komaki H."/>
            <person name="Tamura T."/>
        </authorList>
    </citation>
    <scope>NUCLEOTIDE SEQUENCE [LARGE SCALE GENOMIC DNA]</scope>
    <source>
        <strain evidence="1 2">NBRC 100767</strain>
    </source>
</reference>
<evidence type="ECO:0000313" key="2">
    <source>
        <dbReference type="Proteomes" id="UP000463951"/>
    </source>
</evidence>
<gene>
    <name evidence="1" type="ORF">SSPO_079070</name>
</gene>
<name>A0A499V890_9ACTN</name>
<dbReference type="EMBL" id="AP019620">
    <property type="protein sequence ID" value="BBJ45189.1"/>
    <property type="molecule type" value="Genomic_DNA"/>
</dbReference>
<evidence type="ECO:0000313" key="1">
    <source>
        <dbReference type="EMBL" id="BBJ45189.1"/>
    </source>
</evidence>
<protein>
    <submittedName>
        <fullName evidence="1">Uncharacterized protein</fullName>
    </submittedName>
</protein>
<organism evidence="1 2">
    <name type="scientific">Streptomyces antimycoticus</name>
    <dbReference type="NCBI Taxonomy" id="68175"/>
    <lineage>
        <taxon>Bacteria</taxon>
        <taxon>Bacillati</taxon>
        <taxon>Actinomycetota</taxon>
        <taxon>Actinomycetes</taxon>
        <taxon>Kitasatosporales</taxon>
        <taxon>Streptomycetaceae</taxon>
        <taxon>Streptomyces</taxon>
        <taxon>Streptomyces violaceusniger group</taxon>
    </lineage>
</organism>